<dbReference type="InterPro" id="IPR003801">
    <property type="entry name" value="GTP_cyclohydrolase_FolE2/MptA"/>
</dbReference>
<dbReference type="PANTHER" id="PTHR36445">
    <property type="entry name" value="GTP CYCLOHYDROLASE MPTA"/>
    <property type="match status" value="1"/>
</dbReference>
<evidence type="ECO:0000256" key="1">
    <source>
        <dbReference type="ARBA" id="ARBA00022801"/>
    </source>
</evidence>
<accession>A0ABS3ZCZ6</accession>
<comment type="function">
    <text evidence="2">Converts GTP to 7,8-dihydroneopterin triphosphate.</text>
</comment>
<keyword evidence="4" id="KW-1185">Reference proteome</keyword>
<dbReference type="Gene3D" id="3.10.270.10">
    <property type="entry name" value="Urate Oxidase"/>
    <property type="match status" value="1"/>
</dbReference>
<dbReference type="HAMAP" id="MF_01527_B">
    <property type="entry name" value="GTP_cyclohydrol_B"/>
    <property type="match status" value="1"/>
</dbReference>
<evidence type="ECO:0000256" key="2">
    <source>
        <dbReference type="HAMAP-Rule" id="MF_01527"/>
    </source>
</evidence>
<evidence type="ECO:0000313" key="4">
    <source>
        <dbReference type="Proteomes" id="UP000810171"/>
    </source>
</evidence>
<organism evidence="3 4">
    <name type="scientific">Marinobacterium alkalitolerans</name>
    <dbReference type="NCBI Taxonomy" id="1542925"/>
    <lineage>
        <taxon>Bacteria</taxon>
        <taxon>Pseudomonadati</taxon>
        <taxon>Pseudomonadota</taxon>
        <taxon>Gammaproteobacteria</taxon>
        <taxon>Oceanospirillales</taxon>
        <taxon>Oceanospirillaceae</taxon>
        <taxon>Marinobacterium</taxon>
    </lineage>
</organism>
<name>A0ABS3ZCZ6_9GAMM</name>
<dbReference type="NCBIfam" id="NF010200">
    <property type="entry name" value="PRK13674.1-1"/>
    <property type="match status" value="1"/>
</dbReference>
<reference evidence="3 4" key="1">
    <citation type="submission" date="2020-09" db="EMBL/GenBank/DDBJ databases">
        <authorList>
            <person name="Tanuku N.R.S."/>
        </authorList>
    </citation>
    <scope>NUCLEOTIDE SEQUENCE [LARGE SCALE GENOMIC DNA]</scope>
    <source>
        <strain evidence="3 4">AK62</strain>
    </source>
</reference>
<dbReference type="Pfam" id="PF02649">
    <property type="entry name" value="GCHY-1"/>
    <property type="match status" value="1"/>
</dbReference>
<dbReference type="EMBL" id="JACVEW010000020">
    <property type="protein sequence ID" value="MBP0049567.1"/>
    <property type="molecule type" value="Genomic_DNA"/>
</dbReference>
<dbReference type="InterPro" id="IPR022838">
    <property type="entry name" value="GTP_cyclohydrolase_FolE2"/>
</dbReference>
<dbReference type="EC" id="3.5.4.16" evidence="2"/>
<dbReference type="Proteomes" id="UP000810171">
    <property type="component" value="Unassembled WGS sequence"/>
</dbReference>
<sequence length="312" mass="34475">MTLSDLPDVAQENNPALYPPLNKVGMSGIDLPCRLLHSDLSVTPVIAKANIHVDIATPGHRGIHMSRLYKALQHALAEPISTHSIQACLNACIEAHQGISQHACLELRFALPLARDALISRHQGYKSYPVLLRAEMGPEGYSLELEVEVPYSSTCPCSAALSRKLLSQAFLDAWKDTPSRSIDEMAEWLDTHGSLATPHSQRSTARLRVKLQHQNLLVLPVLNLIDQAESSLKTAVQTAVKREDEQAFAALNGQNLMFCEDAARRLSNTLRQNASWQDYWISVEHHESLHAHDASAVCVKGVPNGYTPQLHR</sequence>
<feature type="site" description="May be catalytically important" evidence="2">
    <location>
        <position position="155"/>
    </location>
</feature>
<comment type="pathway">
    <text evidence="2">Cofactor biosynthesis; 7,8-dihydroneopterin triphosphate biosynthesis; 7,8-dihydroneopterin triphosphate from GTP: step 1/1.</text>
</comment>
<dbReference type="RefSeq" id="WP_209288197.1">
    <property type="nucleotide sequence ID" value="NZ_JACVEW010000020.1"/>
</dbReference>
<keyword evidence="1 2" id="KW-0378">Hydrolase</keyword>
<proteinExistence type="inferred from homology"/>
<comment type="similarity">
    <text evidence="2">Belongs to the GTP cyclohydrolase IV family.</text>
</comment>
<evidence type="ECO:0000313" key="3">
    <source>
        <dbReference type="EMBL" id="MBP0049567.1"/>
    </source>
</evidence>
<gene>
    <name evidence="2" type="primary">folE2</name>
    <name evidence="3" type="ORF">H9C73_12580</name>
</gene>
<comment type="caution">
    <text evidence="3">The sequence shown here is derived from an EMBL/GenBank/DDBJ whole genome shotgun (WGS) entry which is preliminary data.</text>
</comment>
<dbReference type="PANTHER" id="PTHR36445:SF1">
    <property type="entry name" value="GTP CYCLOHYDROLASE MPTA"/>
    <property type="match status" value="1"/>
</dbReference>
<comment type="catalytic activity">
    <reaction evidence="2">
        <text>GTP + H2O = 7,8-dihydroneopterin 3'-triphosphate + formate + H(+)</text>
        <dbReference type="Rhea" id="RHEA:17473"/>
        <dbReference type="ChEBI" id="CHEBI:15377"/>
        <dbReference type="ChEBI" id="CHEBI:15378"/>
        <dbReference type="ChEBI" id="CHEBI:15740"/>
        <dbReference type="ChEBI" id="CHEBI:37565"/>
        <dbReference type="ChEBI" id="CHEBI:58462"/>
        <dbReference type="EC" id="3.5.4.16"/>
    </reaction>
</comment>
<protein>
    <recommendedName>
        <fullName evidence="2">GTP cyclohydrolase FolE2</fullName>
        <ecNumber evidence="2">3.5.4.16</ecNumber>
    </recommendedName>
</protein>